<gene>
    <name evidence="1" type="ORF">POPTR_016G087601v4</name>
</gene>
<protein>
    <submittedName>
        <fullName evidence="1">Uncharacterized protein</fullName>
    </submittedName>
</protein>
<dbReference type="Proteomes" id="UP000006729">
    <property type="component" value="Chromosome 16"/>
</dbReference>
<accession>A0ACC0RU03</accession>
<proteinExistence type="predicted"/>
<keyword evidence="2" id="KW-1185">Reference proteome</keyword>
<organism evidence="1 2">
    <name type="scientific">Populus trichocarpa</name>
    <name type="common">Western balsam poplar</name>
    <name type="synonym">Populus balsamifera subsp. trichocarpa</name>
    <dbReference type="NCBI Taxonomy" id="3694"/>
    <lineage>
        <taxon>Eukaryota</taxon>
        <taxon>Viridiplantae</taxon>
        <taxon>Streptophyta</taxon>
        <taxon>Embryophyta</taxon>
        <taxon>Tracheophyta</taxon>
        <taxon>Spermatophyta</taxon>
        <taxon>Magnoliopsida</taxon>
        <taxon>eudicotyledons</taxon>
        <taxon>Gunneridae</taxon>
        <taxon>Pentapetalae</taxon>
        <taxon>rosids</taxon>
        <taxon>fabids</taxon>
        <taxon>Malpighiales</taxon>
        <taxon>Salicaceae</taxon>
        <taxon>Saliceae</taxon>
        <taxon>Populus</taxon>
    </lineage>
</organism>
<dbReference type="EMBL" id="CM009305">
    <property type="protein sequence ID" value="KAI9380447.1"/>
    <property type="molecule type" value="Genomic_DNA"/>
</dbReference>
<name>A0ACC0RU03_POPTR</name>
<comment type="caution">
    <text evidence="1">The sequence shown here is derived from an EMBL/GenBank/DDBJ whole genome shotgun (WGS) entry which is preliminary data.</text>
</comment>
<evidence type="ECO:0000313" key="2">
    <source>
        <dbReference type="Proteomes" id="UP000006729"/>
    </source>
</evidence>
<reference evidence="1 2" key="1">
    <citation type="journal article" date="2006" name="Science">
        <title>The genome of black cottonwood, Populus trichocarpa (Torr. &amp; Gray).</title>
        <authorList>
            <person name="Tuskan G.A."/>
            <person name="Difazio S."/>
            <person name="Jansson S."/>
            <person name="Bohlmann J."/>
            <person name="Grigoriev I."/>
            <person name="Hellsten U."/>
            <person name="Putnam N."/>
            <person name="Ralph S."/>
            <person name="Rombauts S."/>
            <person name="Salamov A."/>
            <person name="Schein J."/>
            <person name="Sterck L."/>
            <person name="Aerts A."/>
            <person name="Bhalerao R.R."/>
            <person name="Bhalerao R.P."/>
            <person name="Blaudez D."/>
            <person name="Boerjan W."/>
            <person name="Brun A."/>
            <person name="Brunner A."/>
            <person name="Busov V."/>
            <person name="Campbell M."/>
            <person name="Carlson J."/>
            <person name="Chalot M."/>
            <person name="Chapman J."/>
            <person name="Chen G.L."/>
            <person name="Cooper D."/>
            <person name="Coutinho P.M."/>
            <person name="Couturier J."/>
            <person name="Covert S."/>
            <person name="Cronk Q."/>
            <person name="Cunningham R."/>
            <person name="Davis J."/>
            <person name="Degroeve S."/>
            <person name="Dejardin A."/>
            <person name="Depamphilis C."/>
            <person name="Detter J."/>
            <person name="Dirks B."/>
            <person name="Dubchak I."/>
            <person name="Duplessis S."/>
            <person name="Ehlting J."/>
            <person name="Ellis B."/>
            <person name="Gendler K."/>
            <person name="Goodstein D."/>
            <person name="Gribskov M."/>
            <person name="Grimwood J."/>
            <person name="Groover A."/>
            <person name="Gunter L."/>
            <person name="Hamberger B."/>
            <person name="Heinze B."/>
            <person name="Helariutta Y."/>
            <person name="Henrissat B."/>
            <person name="Holligan D."/>
            <person name="Holt R."/>
            <person name="Huang W."/>
            <person name="Islam-Faridi N."/>
            <person name="Jones S."/>
            <person name="Jones-Rhoades M."/>
            <person name="Jorgensen R."/>
            <person name="Joshi C."/>
            <person name="Kangasjarvi J."/>
            <person name="Karlsson J."/>
            <person name="Kelleher C."/>
            <person name="Kirkpatrick R."/>
            <person name="Kirst M."/>
            <person name="Kohler A."/>
            <person name="Kalluri U."/>
            <person name="Larimer F."/>
            <person name="Leebens-Mack J."/>
            <person name="Leple J.C."/>
            <person name="Locascio P."/>
            <person name="Lou Y."/>
            <person name="Lucas S."/>
            <person name="Martin F."/>
            <person name="Montanini B."/>
            <person name="Napoli C."/>
            <person name="Nelson D.R."/>
            <person name="Nelson C."/>
            <person name="Nieminen K."/>
            <person name="Nilsson O."/>
            <person name="Pereda V."/>
            <person name="Peter G."/>
            <person name="Philippe R."/>
            <person name="Pilate G."/>
            <person name="Poliakov A."/>
            <person name="Razumovskaya J."/>
            <person name="Richardson P."/>
            <person name="Rinaldi C."/>
            <person name="Ritland K."/>
            <person name="Rouze P."/>
            <person name="Ryaboy D."/>
            <person name="Schmutz J."/>
            <person name="Schrader J."/>
            <person name="Segerman B."/>
            <person name="Shin H."/>
            <person name="Siddiqui A."/>
            <person name="Sterky F."/>
            <person name="Terry A."/>
            <person name="Tsai C.J."/>
            <person name="Uberbacher E."/>
            <person name="Unneberg P."/>
            <person name="Vahala J."/>
            <person name="Wall K."/>
            <person name="Wessler S."/>
            <person name="Yang G."/>
            <person name="Yin T."/>
            <person name="Douglas C."/>
            <person name="Marra M."/>
            <person name="Sandberg G."/>
            <person name="Van de Peer Y."/>
            <person name="Rokhsar D."/>
        </authorList>
    </citation>
    <scope>NUCLEOTIDE SEQUENCE [LARGE SCALE GENOMIC DNA]</scope>
    <source>
        <strain evidence="2">cv. Nisqually</strain>
    </source>
</reference>
<evidence type="ECO:0000313" key="1">
    <source>
        <dbReference type="EMBL" id="KAI9380447.1"/>
    </source>
</evidence>
<sequence>MTTPTARSSVFVASSSLLISLAALTNNFSTHLNADNYLLWHDQITPLLIYNDLYGHIDGTDPPPSKTILIDGAASSNPEYARWFKIDQLVVGGIKNTLSSTAYAEVLGQNIAKDS</sequence>